<dbReference type="RefSeq" id="WP_344271073.1">
    <property type="nucleotide sequence ID" value="NZ_BAAAMR010000044.1"/>
</dbReference>
<proteinExistence type="predicted"/>
<dbReference type="PANTHER" id="PTHR45586">
    <property type="entry name" value="TPR REPEAT-CONTAINING PROTEIN PA4667"/>
    <property type="match status" value="1"/>
</dbReference>
<dbReference type="Pfam" id="PF13432">
    <property type="entry name" value="TPR_16"/>
    <property type="match status" value="1"/>
</dbReference>
<dbReference type="InterPro" id="IPR051012">
    <property type="entry name" value="CellSynth/LPSAsmb/PSIAsmb"/>
</dbReference>
<evidence type="ECO:0000256" key="2">
    <source>
        <dbReference type="ARBA" id="ARBA00022803"/>
    </source>
</evidence>
<evidence type="ECO:0000256" key="1">
    <source>
        <dbReference type="ARBA" id="ARBA00022737"/>
    </source>
</evidence>
<keyword evidence="1" id="KW-0677">Repeat</keyword>
<reference evidence="3 4" key="1">
    <citation type="journal article" date="2019" name="Int. J. Syst. Evol. Microbiol.">
        <title>The Global Catalogue of Microorganisms (GCM) 10K type strain sequencing project: providing services to taxonomists for standard genome sequencing and annotation.</title>
        <authorList>
            <consortium name="The Broad Institute Genomics Platform"/>
            <consortium name="The Broad Institute Genome Sequencing Center for Infectious Disease"/>
            <person name="Wu L."/>
            <person name="Ma J."/>
        </authorList>
    </citation>
    <scope>NUCLEOTIDE SEQUENCE [LARGE SCALE GENOMIC DNA]</scope>
    <source>
        <strain evidence="3 4">JCM 13850</strain>
    </source>
</reference>
<dbReference type="Proteomes" id="UP001501020">
    <property type="component" value="Unassembled WGS sequence"/>
</dbReference>
<sequence length="216" mass="22904">MAGDLEEAARLLRTALSLYGAVDDLAAAKPLYAALIEVRFAQGDYGTAVDVAREALTVLPGNQQALLGLAYSRWYQGHVADAITVLSEAVADQPGGPTARRARGQILADLGRAMAALGDLDPEDDDPDTRSALALALDALGRVEEADREMESALDLAPDRPRTHLRLARVALRRGDSSLARESLQRTLAGQPELPPAHAAEAERLLETLPGTDVAP</sequence>
<evidence type="ECO:0000313" key="3">
    <source>
        <dbReference type="EMBL" id="GAA2146595.1"/>
    </source>
</evidence>
<accession>A0ABN2ZS43</accession>
<dbReference type="Pfam" id="PF14559">
    <property type="entry name" value="TPR_19"/>
    <property type="match status" value="1"/>
</dbReference>
<dbReference type="Gene3D" id="1.25.40.10">
    <property type="entry name" value="Tetratricopeptide repeat domain"/>
    <property type="match status" value="2"/>
</dbReference>
<dbReference type="EMBL" id="BAAAMR010000044">
    <property type="protein sequence ID" value="GAA2146595.1"/>
    <property type="molecule type" value="Genomic_DNA"/>
</dbReference>
<protein>
    <recommendedName>
        <fullName evidence="5">Tetratricopeptide repeat protein</fullName>
    </recommendedName>
</protein>
<dbReference type="PANTHER" id="PTHR45586:SF1">
    <property type="entry name" value="LIPOPOLYSACCHARIDE ASSEMBLY PROTEIN B"/>
    <property type="match status" value="1"/>
</dbReference>
<gene>
    <name evidence="3" type="ORF">GCM10009727_47990</name>
</gene>
<comment type="caution">
    <text evidence="3">The sequence shown here is derived from an EMBL/GenBank/DDBJ whole genome shotgun (WGS) entry which is preliminary data.</text>
</comment>
<dbReference type="InterPro" id="IPR011990">
    <property type="entry name" value="TPR-like_helical_dom_sf"/>
</dbReference>
<name>A0ABN2ZS43_9ACTN</name>
<keyword evidence="2" id="KW-0802">TPR repeat</keyword>
<evidence type="ECO:0008006" key="5">
    <source>
        <dbReference type="Google" id="ProtNLM"/>
    </source>
</evidence>
<keyword evidence="4" id="KW-1185">Reference proteome</keyword>
<organism evidence="3 4">
    <name type="scientific">Actinomadura napierensis</name>
    <dbReference type="NCBI Taxonomy" id="267854"/>
    <lineage>
        <taxon>Bacteria</taxon>
        <taxon>Bacillati</taxon>
        <taxon>Actinomycetota</taxon>
        <taxon>Actinomycetes</taxon>
        <taxon>Streptosporangiales</taxon>
        <taxon>Thermomonosporaceae</taxon>
        <taxon>Actinomadura</taxon>
    </lineage>
</organism>
<dbReference type="SUPFAM" id="SSF48452">
    <property type="entry name" value="TPR-like"/>
    <property type="match status" value="1"/>
</dbReference>
<evidence type="ECO:0000313" key="4">
    <source>
        <dbReference type="Proteomes" id="UP001501020"/>
    </source>
</evidence>